<dbReference type="Gene3D" id="1.10.520.20">
    <property type="entry name" value="N-terminal domain of the delta subunit of the F1F0-ATP synthase"/>
    <property type="match status" value="1"/>
</dbReference>
<evidence type="ECO:0000256" key="14">
    <source>
        <dbReference type="HAMAP-Rule" id="MF_01416"/>
    </source>
</evidence>
<evidence type="ECO:0000256" key="11">
    <source>
        <dbReference type="ARBA" id="ARBA00023196"/>
    </source>
</evidence>
<dbReference type="Pfam" id="PF00006">
    <property type="entry name" value="ATP-synt_ab"/>
    <property type="match status" value="1"/>
</dbReference>
<comment type="function">
    <text evidence="14">F(1)F(0) ATP synthase produces ATP from ADP in the presence of a proton or sodium gradient. F-type ATPases consist of two structural domains, F(1) containing the extramembraneous catalytic core and F(0) containing the membrane proton channel, linked together by a central stalk and a peripheral stalk. During catalysis, ATP synthesis in the catalytic domain of F(1) is coupled via a rotary mechanism of the central stalk subunits to proton translocation.</text>
</comment>
<comment type="function">
    <text evidence="14">This protein is part of the stalk that links CF(0) to CF(1). It either transmits conformational changes from CF(0) to CF(1) or is implicated in proton conduction.</text>
</comment>
<dbReference type="HAMAP" id="MF_01346">
    <property type="entry name" value="ATP_synth_alpha_bact"/>
    <property type="match status" value="1"/>
</dbReference>
<feature type="domain" description="ATPase F1/V1/A1 complex alpha/beta subunit nucleotide-binding" evidence="15">
    <location>
        <begin position="323"/>
        <end position="538"/>
    </location>
</feature>
<dbReference type="InterPro" id="IPR023366">
    <property type="entry name" value="ATP_synth_asu-like_sf"/>
</dbReference>
<sequence length="686" mass="75551">MTQAAIDYATSLRKTETPKELLQQVKDVLEAVPQVRSEFEDPTVSIEKKHLIIDRVFPKEIRDFLKILCDNMDFGLFDEICTAYDELGRKPEAKENQAQLIYVTAPTDEQLEGIKAFLAKEFHNPDMELTLKEDKSIKSGFVLRVGTREFDWSEKGRIEQLENRIAKAVNSSRNTTFSEESIVSILKSSIDDFELEAKDKEIGVVNWVGDGIANVDGIDHAFYGEIVVFDCGVKGMVQDVRRDEIGVILFGRDTDIKEGTRVIRTGKMAGIPVGEAFEGRIIDALGAPLDGQGDIESVGFRPIEFPAPSIVDRKSVTVPMETGILSIDSMFPIGRGQRELIIGDRQTGKTSIAMDTILNQKGKDVVCIYVAIGQKASTIAKLVNTLKKNDAMSYTIIVSATASDPAPLQYIAPYSGTALAEYFMYQGKDVLIVYDDLSKHAVAYRAISLLLERSPGREAYPGDVFYLHSRLLERSSRLTPEAGGGSITALPIIETQAGDVSAYIPTNVISITDGQIFLESELFFAGQRPAVNVGLSVSRVGGAAQTKAMKKAAGSIRIDLAQYREMEVFTQFSSDLDESTKKQLAHGKALMELLKQPLGHPMSMAEQVITLVAANAHVFSDLEAAQVKPFQKEMLADFNMNHTDIINQLETTKSLSDDIKDSIVKAAESFKAVKMPKSVESETMTE</sequence>
<keyword evidence="3 14" id="KW-0813">Transport</keyword>
<dbReference type="EC" id="7.1.2.2" evidence="13"/>
<evidence type="ECO:0000256" key="7">
    <source>
        <dbReference type="ARBA" id="ARBA00022840"/>
    </source>
</evidence>
<dbReference type="InterPro" id="IPR000793">
    <property type="entry name" value="ATP_synth_asu_C"/>
</dbReference>
<keyword evidence="4 14" id="KW-1003">Cell membrane</keyword>
<dbReference type="Proteomes" id="UP000628463">
    <property type="component" value="Unassembled WGS sequence"/>
</dbReference>
<dbReference type="Pfam" id="PF00306">
    <property type="entry name" value="ATP-synt_ab_C"/>
    <property type="match status" value="1"/>
</dbReference>
<dbReference type="CDD" id="cd18113">
    <property type="entry name" value="ATP-synt_F1_alpha_C"/>
    <property type="match status" value="1"/>
</dbReference>
<dbReference type="InterPro" id="IPR036121">
    <property type="entry name" value="ATPase_F1/V1/A1_a/bsu_N_sf"/>
</dbReference>
<feature type="binding site" evidence="13">
    <location>
        <begin position="343"/>
        <end position="350"/>
    </location>
    <ligand>
        <name>ATP</name>
        <dbReference type="ChEBI" id="CHEBI:30616"/>
    </ligand>
</feature>
<evidence type="ECO:0000313" key="19">
    <source>
        <dbReference type="Proteomes" id="UP000628463"/>
    </source>
</evidence>
<keyword evidence="8 13" id="KW-1278">Translocase</keyword>
<evidence type="ECO:0000256" key="1">
    <source>
        <dbReference type="ARBA" id="ARBA00004370"/>
    </source>
</evidence>
<keyword evidence="12 14" id="KW-0066">ATP synthesis</keyword>
<reference evidence="18 19" key="1">
    <citation type="submission" date="2020-08" db="EMBL/GenBank/DDBJ databases">
        <title>Genome public.</title>
        <authorList>
            <person name="Liu C."/>
            <person name="Sun Q."/>
        </authorList>
    </citation>
    <scope>NUCLEOTIDE SEQUENCE [LARGE SCALE GENOMIC DNA]</scope>
    <source>
        <strain evidence="18 19">NSJ-43</strain>
    </source>
</reference>
<gene>
    <name evidence="14" type="primary">atpH</name>
    <name evidence="13" type="synonym">atpA</name>
    <name evidence="18" type="ORF">H8S01_04310</name>
</gene>
<name>A0ABR7FYB2_9FIRM</name>
<dbReference type="Gene3D" id="3.40.50.300">
    <property type="entry name" value="P-loop containing nucleotide triphosphate hydrolases"/>
    <property type="match status" value="1"/>
</dbReference>
<dbReference type="InterPro" id="IPR026015">
    <property type="entry name" value="ATP_synth_OSCP/delta_N_sf"/>
</dbReference>
<comment type="similarity">
    <text evidence="14">Belongs to the ATPase delta chain family.</text>
</comment>
<keyword evidence="6 14" id="KW-0375">Hydrogen ion transport</keyword>
<dbReference type="SUPFAM" id="SSF52540">
    <property type="entry name" value="P-loop containing nucleoside triphosphate hydrolases"/>
    <property type="match status" value="1"/>
</dbReference>
<dbReference type="NCBIfam" id="TIGR00962">
    <property type="entry name" value="atpA"/>
    <property type="match status" value="1"/>
</dbReference>
<evidence type="ECO:0000256" key="4">
    <source>
        <dbReference type="ARBA" id="ARBA00022475"/>
    </source>
</evidence>
<evidence type="ECO:0000256" key="2">
    <source>
        <dbReference type="ARBA" id="ARBA00008936"/>
    </source>
</evidence>
<evidence type="ECO:0000256" key="5">
    <source>
        <dbReference type="ARBA" id="ARBA00022741"/>
    </source>
</evidence>
<feature type="domain" description="ATP synthase alpha subunit C-terminal" evidence="16">
    <location>
        <begin position="545"/>
        <end position="670"/>
    </location>
</feature>
<dbReference type="InterPro" id="IPR000711">
    <property type="entry name" value="ATPase_OSCP/dsu"/>
</dbReference>
<keyword evidence="9 14" id="KW-0406">Ion transport</keyword>
<dbReference type="SUPFAM" id="SSF50615">
    <property type="entry name" value="N-terminal domain of alpha and beta subunits of F1 ATP synthase"/>
    <property type="match status" value="1"/>
</dbReference>
<keyword evidence="11 14" id="KW-0139">CF(1)</keyword>
<evidence type="ECO:0000256" key="9">
    <source>
        <dbReference type="ARBA" id="ARBA00023065"/>
    </source>
</evidence>
<dbReference type="CDD" id="cd01132">
    <property type="entry name" value="F1-ATPase_alpha_CD"/>
    <property type="match status" value="1"/>
</dbReference>
<accession>A0ABR7FYB2</accession>
<feature type="site" description="Required for activity" evidence="13">
    <location>
        <position position="536"/>
    </location>
</feature>
<organism evidence="18 19">
    <name type="scientific">Lachnospira hominis</name>
    <name type="common">ex Liu et al. 2021</name>
    <dbReference type="NCBI Taxonomy" id="2763051"/>
    <lineage>
        <taxon>Bacteria</taxon>
        <taxon>Bacillati</taxon>
        <taxon>Bacillota</taxon>
        <taxon>Clostridia</taxon>
        <taxon>Lachnospirales</taxon>
        <taxon>Lachnospiraceae</taxon>
        <taxon>Lachnospira</taxon>
    </lineage>
</organism>
<evidence type="ECO:0000259" key="17">
    <source>
        <dbReference type="Pfam" id="PF02874"/>
    </source>
</evidence>
<evidence type="ECO:0000256" key="12">
    <source>
        <dbReference type="ARBA" id="ARBA00023310"/>
    </source>
</evidence>
<comment type="function">
    <text evidence="13">Produces ATP from ADP in the presence of a proton gradient across the membrane. The alpha chain is a regulatory subunit.</text>
</comment>
<dbReference type="InterPro" id="IPR038376">
    <property type="entry name" value="ATP_synth_asu_C_sf"/>
</dbReference>
<comment type="similarity">
    <text evidence="2 13">Belongs to the ATPase alpha/beta chains family.</text>
</comment>
<dbReference type="InterPro" id="IPR004100">
    <property type="entry name" value="ATPase_F1/V1/A1_a/bsu_N"/>
</dbReference>
<keyword evidence="19" id="KW-1185">Reference proteome</keyword>
<keyword evidence="7 13" id="KW-0067">ATP-binding</keyword>
<dbReference type="InterPro" id="IPR033732">
    <property type="entry name" value="ATP_synth_F1_a_nt-bd_dom"/>
</dbReference>
<dbReference type="InterPro" id="IPR005294">
    <property type="entry name" value="ATP_synth_F1_asu"/>
</dbReference>
<dbReference type="Gene3D" id="2.40.30.20">
    <property type="match status" value="1"/>
</dbReference>
<dbReference type="PROSITE" id="PS00152">
    <property type="entry name" value="ATPASE_ALPHA_BETA"/>
    <property type="match status" value="1"/>
</dbReference>
<dbReference type="SUPFAM" id="SSF47928">
    <property type="entry name" value="N-terminal domain of the delta subunit of the F1F0-ATP synthase"/>
    <property type="match status" value="1"/>
</dbReference>
<evidence type="ECO:0000313" key="18">
    <source>
        <dbReference type="EMBL" id="MBC5680184.1"/>
    </source>
</evidence>
<evidence type="ECO:0000256" key="6">
    <source>
        <dbReference type="ARBA" id="ARBA00022781"/>
    </source>
</evidence>
<proteinExistence type="inferred from homology"/>
<evidence type="ECO:0000259" key="16">
    <source>
        <dbReference type="Pfam" id="PF00306"/>
    </source>
</evidence>
<dbReference type="PANTHER" id="PTHR48082">
    <property type="entry name" value="ATP SYNTHASE SUBUNIT ALPHA, MITOCHONDRIAL"/>
    <property type="match status" value="1"/>
</dbReference>
<evidence type="ECO:0000259" key="15">
    <source>
        <dbReference type="Pfam" id="PF00006"/>
    </source>
</evidence>
<dbReference type="RefSeq" id="WP_021866396.1">
    <property type="nucleotide sequence ID" value="NZ_JACOPD010000002.1"/>
</dbReference>
<dbReference type="InterPro" id="IPR000194">
    <property type="entry name" value="ATPase_F1/V1/A1_a/bsu_nucl-bd"/>
</dbReference>
<dbReference type="CDD" id="cd18116">
    <property type="entry name" value="ATP-synt_F1_alpha_N"/>
    <property type="match status" value="1"/>
</dbReference>
<protein>
    <recommendedName>
        <fullName evidence="13 14">Multifunctional fusion protein</fullName>
    </recommendedName>
    <domain>
        <recommendedName>
            <fullName evidence="13">ATP synthase subunit alpha</fullName>
            <ecNumber evidence="13">7.1.2.2</ecNumber>
        </recommendedName>
        <alternativeName>
            <fullName evidence="13">ATP synthase F1 sector subunit alpha</fullName>
        </alternativeName>
        <alternativeName>
            <fullName evidence="13">F-ATPase subunit alpha</fullName>
        </alternativeName>
    </domain>
    <domain>
        <recommendedName>
            <fullName evidence="14">ATP synthase subunit delta</fullName>
        </recommendedName>
        <alternativeName>
            <fullName evidence="14">ATP synthase F(1) sector subunit delta</fullName>
        </alternativeName>
        <alternativeName>
            <fullName evidence="14">F-type ATPase subunit delta</fullName>
            <shortName evidence="14">F-ATPase subunit delta</shortName>
        </alternativeName>
    </domain>
</protein>
<dbReference type="NCBIfam" id="TIGR01145">
    <property type="entry name" value="ATP_synt_delta"/>
    <property type="match status" value="1"/>
</dbReference>
<feature type="domain" description="ATPase F1/V1/A1 complex alpha/beta subunit N-terminal" evidence="17">
    <location>
        <begin position="201"/>
        <end position="266"/>
    </location>
</feature>
<dbReference type="EMBL" id="JACOPD010000002">
    <property type="protein sequence ID" value="MBC5680184.1"/>
    <property type="molecule type" value="Genomic_DNA"/>
</dbReference>
<comment type="catalytic activity">
    <reaction evidence="13">
        <text>ATP + H2O + 4 H(+)(in) = ADP + phosphate + 5 H(+)(out)</text>
        <dbReference type="Rhea" id="RHEA:57720"/>
        <dbReference type="ChEBI" id="CHEBI:15377"/>
        <dbReference type="ChEBI" id="CHEBI:15378"/>
        <dbReference type="ChEBI" id="CHEBI:30616"/>
        <dbReference type="ChEBI" id="CHEBI:43474"/>
        <dbReference type="ChEBI" id="CHEBI:456216"/>
        <dbReference type="EC" id="7.1.2.2"/>
    </reaction>
</comment>
<keyword evidence="5 13" id="KW-0547">Nucleotide-binding</keyword>
<dbReference type="Pfam" id="PF00213">
    <property type="entry name" value="OSCP"/>
    <property type="match status" value="1"/>
</dbReference>
<dbReference type="NCBIfam" id="NF009884">
    <property type="entry name" value="PRK13343.1"/>
    <property type="match status" value="1"/>
</dbReference>
<comment type="caution">
    <text evidence="18">The sequence shown here is derived from an EMBL/GenBank/DDBJ whole genome shotgun (WGS) entry which is preliminary data.</text>
</comment>
<dbReference type="Gene3D" id="1.20.150.20">
    <property type="entry name" value="ATP synthase alpha/beta chain, C-terminal domain"/>
    <property type="match status" value="1"/>
</dbReference>
<dbReference type="HAMAP" id="MF_01416">
    <property type="entry name" value="ATP_synth_delta_bact"/>
    <property type="match status" value="1"/>
</dbReference>
<keyword evidence="10 14" id="KW-0472">Membrane</keyword>
<dbReference type="PANTHER" id="PTHR48082:SF2">
    <property type="entry name" value="ATP SYNTHASE SUBUNIT ALPHA, MITOCHONDRIAL"/>
    <property type="match status" value="1"/>
</dbReference>
<evidence type="ECO:0000256" key="8">
    <source>
        <dbReference type="ARBA" id="ARBA00022967"/>
    </source>
</evidence>
<dbReference type="Pfam" id="PF02874">
    <property type="entry name" value="ATP-synt_ab_N"/>
    <property type="match status" value="1"/>
</dbReference>
<dbReference type="InterPro" id="IPR027417">
    <property type="entry name" value="P-loop_NTPase"/>
</dbReference>
<dbReference type="InterPro" id="IPR020003">
    <property type="entry name" value="ATPase_a/bsu_AS"/>
</dbReference>
<evidence type="ECO:0000256" key="10">
    <source>
        <dbReference type="ARBA" id="ARBA00023136"/>
    </source>
</evidence>
<evidence type="ECO:0000256" key="3">
    <source>
        <dbReference type="ARBA" id="ARBA00022448"/>
    </source>
</evidence>
<dbReference type="SUPFAM" id="SSF47917">
    <property type="entry name" value="C-terminal domain of alpha and beta subunits of F1 ATP synthase"/>
    <property type="match status" value="1"/>
</dbReference>
<comment type="subcellular location">
    <subcellularLocation>
        <location evidence="14">Cell membrane</location>
        <topology evidence="14">Peripheral membrane protein</topology>
    </subcellularLocation>
    <subcellularLocation>
        <location evidence="1">Membrane</location>
    </subcellularLocation>
</comment>
<evidence type="ECO:0000256" key="13">
    <source>
        <dbReference type="HAMAP-Rule" id="MF_01346"/>
    </source>
</evidence>